<reference evidence="2 3" key="1">
    <citation type="submission" date="2023-08" db="EMBL/GenBank/DDBJ databases">
        <title>Oxalobacteraceae gen .nov., isolated from river sludge outside the plant.</title>
        <authorList>
            <person name="Zhao S.Y."/>
        </authorList>
    </citation>
    <scope>NUCLEOTIDE SEQUENCE [LARGE SCALE GENOMIC DNA]</scope>
    <source>
        <strain evidence="2 3">R-40</strain>
    </source>
</reference>
<keyword evidence="3" id="KW-1185">Reference proteome</keyword>
<accession>A0ABU1BS05</accession>
<keyword evidence="1" id="KW-1133">Transmembrane helix</keyword>
<feature type="transmembrane region" description="Helical" evidence="1">
    <location>
        <begin position="95"/>
        <end position="113"/>
    </location>
</feature>
<gene>
    <name evidence="2" type="ORF">Q8A64_15405</name>
</gene>
<proteinExistence type="predicted"/>
<evidence type="ECO:0000313" key="2">
    <source>
        <dbReference type="EMBL" id="MDQ9171800.1"/>
    </source>
</evidence>
<organism evidence="2 3">
    <name type="scientific">Keguizhuia sedimenti</name>
    <dbReference type="NCBI Taxonomy" id="3064264"/>
    <lineage>
        <taxon>Bacteria</taxon>
        <taxon>Pseudomonadati</taxon>
        <taxon>Pseudomonadota</taxon>
        <taxon>Betaproteobacteria</taxon>
        <taxon>Burkholderiales</taxon>
        <taxon>Oxalobacteraceae</taxon>
        <taxon>Keguizhuia</taxon>
    </lineage>
</organism>
<dbReference type="EMBL" id="JAUYVH010000012">
    <property type="protein sequence ID" value="MDQ9171800.1"/>
    <property type="molecule type" value="Genomic_DNA"/>
</dbReference>
<dbReference type="Proteomes" id="UP001225596">
    <property type="component" value="Unassembled WGS sequence"/>
</dbReference>
<feature type="transmembrane region" description="Helical" evidence="1">
    <location>
        <begin position="32"/>
        <end position="57"/>
    </location>
</feature>
<protein>
    <submittedName>
        <fullName evidence="2">Uncharacterized protein</fullName>
    </submittedName>
</protein>
<feature type="transmembrane region" description="Helical" evidence="1">
    <location>
        <begin position="69"/>
        <end position="89"/>
    </location>
</feature>
<name>A0ABU1BS05_9BURK</name>
<feature type="transmembrane region" description="Helical" evidence="1">
    <location>
        <begin position="175"/>
        <end position="195"/>
    </location>
</feature>
<feature type="transmembrane region" description="Helical" evidence="1">
    <location>
        <begin position="148"/>
        <end position="169"/>
    </location>
</feature>
<keyword evidence="1" id="KW-0472">Membrane</keyword>
<sequence>MSPAKIATVVIAIAAYVSISHMALITPQPDNVWRQIAVAMLAFPLVGIVSWSAFSLLPPARVTRMARMLGAAGVMALCLVATLLLWQPMLLNLDWFYLAQHVVTNLIFAWFFGQTLLAPRTPLITQFAQTIHGHLPDDVLRYTRGVTLAWTVFFLAQIALSLFIFYLFSLETWSLFANVLNWPLVILMFMGEYLCRKIMNPDFQHAGIKESINAYVNSRK</sequence>
<comment type="caution">
    <text evidence="2">The sequence shown here is derived from an EMBL/GenBank/DDBJ whole genome shotgun (WGS) entry which is preliminary data.</text>
</comment>
<dbReference type="RefSeq" id="WP_338437751.1">
    <property type="nucleotide sequence ID" value="NZ_JAUYVH010000012.1"/>
</dbReference>
<evidence type="ECO:0000256" key="1">
    <source>
        <dbReference type="SAM" id="Phobius"/>
    </source>
</evidence>
<evidence type="ECO:0000313" key="3">
    <source>
        <dbReference type="Proteomes" id="UP001225596"/>
    </source>
</evidence>
<keyword evidence="1" id="KW-0812">Transmembrane</keyword>